<feature type="domain" description="Glycosyltransferase 2-like" evidence="2">
    <location>
        <begin position="528"/>
        <end position="655"/>
    </location>
</feature>
<sequence>MKRRWLVLSPHPDDEVLGCGGLLALEAAADSEITVIVISDGGAGLAPHTTVSDRQQESRAGLAALGVETVEFWDYRDGAIPIDGEIAQRYRAAIERWQPDCLLLPATSEAHDDHRRVCRGVLNALTGVWQGELWFYETIQPNPTVNRHLDISAVYPKKLAALQCHHSQLGFYDYSGHIDALSRLRGVACGAARAEAYLNFLWDGSPQRFFENRPLISVVVRARDPQFLVNALASLQNQTYDQLEVVLVWFGEGEPDLSGFGLLACRVIAGKPSRSHNLNLGVAAARGEYIAFLDEDDVVYPDHYAALLGELHSESGLDLVYAGCRVRRCRREADGSVSPAESLGEKNLPFSAERLRLGNFIPLHALLCRTAVLRRYRFDESLEAYEDWDLLARLVDDRLRFGHLDLIGCEYRLYGEEGQDEAALHQAKGYAPWEEVVRSRIAERLDGAGLKGLRDWINRLEGELGAMRQGAARLVQELEQTQQALQQAERNQRQIAATAAALGWFDGADELPLRCAAAALARRGPRFSVILPVCDTPPHYLAEALQSLANQYYDNWQLCLIDDGSTRTDTWAVVENWLADPRQASRTRWRRRSERGGIVAASNDGLDLVQGDWVAYLDHDDRLSPQAFLEMALALAAQPQARLVYTDSRTIDANGAVLNIYHKPDWSPELVLSMNYLNHLTVVEAALLRELGGLRQAFHGSQDFDLILRLAARLNSEQVVHIERPCYDWRAAPGSVAYAMSAKPWAQAAAVSALEAHFAARGLTAQAGWQADYPGVYAEWSVDWQPIRVVIPTHRHLTGLQRCLNGLCHGTDYPALHITVVANRAEPALRAWLDHFAGSEPRLQVIDDDRPFNWSAINNRAVSHSEEPWILWLNDDIEMLEPNWLKHMARWLALDAVGAVGATLSFPDGGLQHNGIVTSTDFIASNIDEWGSRRELAASRNVSAVTGACMLVRRSAWEDAGGFDEQLAVSYNDVDHCLALRAMGWRVVQAVDAKLIHAESSTRGRTAEDDPQWRAEIVYMRDKWGEALRERYHSRYEVLMQTTRVLPVEEQAP</sequence>
<evidence type="ECO:0000256" key="1">
    <source>
        <dbReference type="SAM" id="Coils"/>
    </source>
</evidence>
<dbReference type="EC" id="2.4.-.-" evidence="3"/>
<dbReference type="Proteomes" id="UP001595791">
    <property type="component" value="Unassembled WGS sequence"/>
</dbReference>
<dbReference type="Gene3D" id="3.40.50.10320">
    <property type="entry name" value="LmbE-like"/>
    <property type="match status" value="1"/>
</dbReference>
<keyword evidence="1" id="KW-0175">Coiled coil</keyword>
<comment type="caution">
    <text evidence="3">The sequence shown here is derived from an EMBL/GenBank/DDBJ whole genome shotgun (WGS) entry which is preliminary data.</text>
</comment>
<dbReference type="EMBL" id="JBHSBU010000002">
    <property type="protein sequence ID" value="MFC4161802.1"/>
    <property type="molecule type" value="Genomic_DNA"/>
</dbReference>
<name>A0ABV8MVW6_9NEIS</name>
<dbReference type="PANTHER" id="PTHR43685">
    <property type="entry name" value="GLYCOSYLTRANSFERASE"/>
    <property type="match status" value="1"/>
</dbReference>
<feature type="domain" description="Glycosyltransferase 2-like" evidence="2">
    <location>
        <begin position="275"/>
        <end position="338"/>
    </location>
</feature>
<gene>
    <name evidence="3" type="ORF">ACFOW7_20910</name>
</gene>
<proteinExistence type="predicted"/>
<dbReference type="Pfam" id="PF13641">
    <property type="entry name" value="Glyco_tranf_2_3"/>
    <property type="match status" value="1"/>
</dbReference>
<dbReference type="InterPro" id="IPR001173">
    <property type="entry name" value="Glyco_trans_2-like"/>
</dbReference>
<evidence type="ECO:0000313" key="3">
    <source>
        <dbReference type="EMBL" id="MFC4161802.1"/>
    </source>
</evidence>
<dbReference type="SUPFAM" id="SSF102588">
    <property type="entry name" value="LmbE-like"/>
    <property type="match status" value="1"/>
</dbReference>
<evidence type="ECO:0000313" key="4">
    <source>
        <dbReference type="Proteomes" id="UP001595791"/>
    </source>
</evidence>
<dbReference type="RefSeq" id="WP_378168334.1">
    <property type="nucleotide sequence ID" value="NZ_JBHSBU010000002.1"/>
</dbReference>
<organism evidence="3 4">
    <name type="scientific">Chitinimonas lacunae</name>
    <dbReference type="NCBI Taxonomy" id="1963018"/>
    <lineage>
        <taxon>Bacteria</taxon>
        <taxon>Pseudomonadati</taxon>
        <taxon>Pseudomonadota</taxon>
        <taxon>Betaproteobacteria</taxon>
        <taxon>Neisseriales</taxon>
        <taxon>Chitinibacteraceae</taxon>
        <taxon>Chitinimonas</taxon>
    </lineage>
</organism>
<evidence type="ECO:0000259" key="2">
    <source>
        <dbReference type="Pfam" id="PF00535"/>
    </source>
</evidence>
<dbReference type="InterPro" id="IPR050834">
    <property type="entry name" value="Glycosyltransf_2"/>
</dbReference>
<feature type="coiled-coil region" evidence="1">
    <location>
        <begin position="468"/>
        <end position="498"/>
    </location>
</feature>
<dbReference type="Pfam" id="PF02585">
    <property type="entry name" value="PIG-L"/>
    <property type="match status" value="1"/>
</dbReference>
<dbReference type="InterPro" id="IPR003737">
    <property type="entry name" value="GlcNAc_PI_deacetylase-related"/>
</dbReference>
<keyword evidence="4" id="KW-1185">Reference proteome</keyword>
<keyword evidence="3" id="KW-0328">Glycosyltransferase</keyword>
<dbReference type="GO" id="GO:0016757">
    <property type="term" value="F:glycosyltransferase activity"/>
    <property type="evidence" value="ECO:0007669"/>
    <property type="project" value="UniProtKB-KW"/>
</dbReference>
<reference evidence="4" key="1">
    <citation type="journal article" date="2019" name="Int. J. Syst. Evol. Microbiol.">
        <title>The Global Catalogue of Microorganisms (GCM) 10K type strain sequencing project: providing services to taxonomists for standard genome sequencing and annotation.</title>
        <authorList>
            <consortium name="The Broad Institute Genomics Platform"/>
            <consortium name="The Broad Institute Genome Sequencing Center for Infectious Disease"/>
            <person name="Wu L."/>
            <person name="Ma J."/>
        </authorList>
    </citation>
    <scope>NUCLEOTIDE SEQUENCE [LARGE SCALE GENOMIC DNA]</scope>
    <source>
        <strain evidence="4">LMG 29894</strain>
    </source>
</reference>
<accession>A0ABV8MVW6</accession>
<dbReference type="SUPFAM" id="SSF53448">
    <property type="entry name" value="Nucleotide-diphospho-sugar transferases"/>
    <property type="match status" value="3"/>
</dbReference>
<dbReference type="Pfam" id="PF00535">
    <property type="entry name" value="Glycos_transf_2"/>
    <property type="match status" value="2"/>
</dbReference>
<dbReference type="PANTHER" id="PTHR43685:SF2">
    <property type="entry name" value="GLYCOSYLTRANSFERASE 2-LIKE DOMAIN-CONTAINING PROTEIN"/>
    <property type="match status" value="1"/>
</dbReference>
<keyword evidence="3" id="KW-0808">Transferase</keyword>
<dbReference type="InterPro" id="IPR029044">
    <property type="entry name" value="Nucleotide-diphossugar_trans"/>
</dbReference>
<dbReference type="InterPro" id="IPR024078">
    <property type="entry name" value="LmbE-like_dom_sf"/>
</dbReference>
<dbReference type="Gene3D" id="3.90.550.10">
    <property type="entry name" value="Spore Coat Polysaccharide Biosynthesis Protein SpsA, Chain A"/>
    <property type="match status" value="3"/>
</dbReference>
<protein>
    <submittedName>
        <fullName evidence="3">Glycosyltransferase</fullName>
        <ecNumber evidence="3">2.4.-.-</ecNumber>
    </submittedName>
</protein>